<dbReference type="Proteomes" id="UP000232673">
    <property type="component" value="Unassembled WGS sequence"/>
</dbReference>
<sequence>MKKHTFKILVITIMSGLIYSCTPESTSAIEGLPDAEVNNDPPGAPPRGFVENYQSHDHAVRRQYFDDYVGVYYDTVVDRSITWPFNFFSSAWNEVTDIYGDFGNESALYVVGHGESSEGIYTTVFDQQDSHSLIDFTVPADSTGAVLDEPLRLMADVVQMSANGVFKSPAKAVWKDKFSQIFIFDLYRKLGMDNEASRVKQEYLNDVDDFPNPGTQWFKDWFLPIYETYNGANTVSNFFEVLSQNYPIDGSEYSKDMNMGEFIHFWSAATGEDLLPMAEAAFEWNDGYNDELLQARAEFPNLNYPFEPASELIDLTSEATVSVSKDNDGGAEANEGSLKLIDNDVNSKFLTGGFPQDFWMQQNFTDAKVANKYTITSGNDAPDRDMKSWELLGSNDGITWEVIDTRTDQSWTERNQTREYNFDNSNAYLYYRINVLDNNGSSLIQVSEWRLLNLQLLDFGPKDFTENAILSVNQENGSGPDGPEGSLKLIDNDVNTKFFLGGYTSEFYAQQELPEAKIITKYTLTSGNDSPERDPKNWEILGSNNGESWVVLDTREEQTFSERNQTKEFLVDNETAYKYYRFHVTAISSGGAMQLSEWRILGIE</sequence>
<protein>
    <recommendedName>
        <fullName evidence="1">F5/8 type C domain-containing protein</fullName>
    </recommendedName>
</protein>
<comment type="caution">
    <text evidence="2">The sequence shown here is derived from an EMBL/GenBank/DDBJ whole genome shotgun (WGS) entry which is preliminary data.</text>
</comment>
<dbReference type="OrthoDB" id="5134860at2"/>
<reference evidence="2 3" key="1">
    <citation type="submission" date="2015-10" db="EMBL/GenBank/DDBJ databases">
        <title>Draft genome sequence of Salegentibacter salinarum KCTC 12975.</title>
        <authorList>
            <person name="Lin W."/>
            <person name="Zheng Q."/>
        </authorList>
    </citation>
    <scope>NUCLEOTIDE SEQUENCE [LARGE SCALE GENOMIC DNA]</scope>
    <source>
        <strain evidence="2 3">KCTC 12975</strain>
    </source>
</reference>
<dbReference type="InterPro" id="IPR008979">
    <property type="entry name" value="Galactose-bd-like_sf"/>
</dbReference>
<dbReference type="AlphaFoldDB" id="A0A2N0U077"/>
<feature type="domain" description="F5/8 type C" evidence="1">
    <location>
        <begin position="481"/>
        <end position="591"/>
    </location>
</feature>
<evidence type="ECO:0000313" key="2">
    <source>
        <dbReference type="EMBL" id="PKD20387.1"/>
    </source>
</evidence>
<dbReference type="SUPFAM" id="SSF49785">
    <property type="entry name" value="Galactose-binding domain-like"/>
    <property type="match status" value="2"/>
</dbReference>
<dbReference type="EMBL" id="LKTS01000005">
    <property type="protein sequence ID" value="PKD20387.1"/>
    <property type="molecule type" value="Genomic_DNA"/>
</dbReference>
<evidence type="ECO:0000259" key="1">
    <source>
        <dbReference type="Pfam" id="PF00754"/>
    </source>
</evidence>
<dbReference type="STRING" id="447422.SAMN05660903_02890"/>
<dbReference type="InterPro" id="IPR000421">
    <property type="entry name" value="FA58C"/>
</dbReference>
<dbReference type="Gene3D" id="2.60.120.260">
    <property type="entry name" value="Galactose-binding domain-like"/>
    <property type="match status" value="2"/>
</dbReference>
<proteinExistence type="predicted"/>
<dbReference type="RefSeq" id="WP_079713913.1">
    <property type="nucleotide sequence ID" value="NZ_FUZC01000012.1"/>
</dbReference>
<evidence type="ECO:0000313" key="3">
    <source>
        <dbReference type="Proteomes" id="UP000232673"/>
    </source>
</evidence>
<dbReference type="PROSITE" id="PS51257">
    <property type="entry name" value="PROKAR_LIPOPROTEIN"/>
    <property type="match status" value="1"/>
</dbReference>
<gene>
    <name evidence="2" type="ORF">APR41_14000</name>
</gene>
<dbReference type="Pfam" id="PF00754">
    <property type="entry name" value="F5_F8_type_C"/>
    <property type="match status" value="1"/>
</dbReference>
<keyword evidence="3" id="KW-1185">Reference proteome</keyword>
<name>A0A2N0U077_9FLAO</name>
<organism evidence="2 3">
    <name type="scientific">Salegentibacter salinarum</name>
    <dbReference type="NCBI Taxonomy" id="447422"/>
    <lineage>
        <taxon>Bacteria</taxon>
        <taxon>Pseudomonadati</taxon>
        <taxon>Bacteroidota</taxon>
        <taxon>Flavobacteriia</taxon>
        <taxon>Flavobacteriales</taxon>
        <taxon>Flavobacteriaceae</taxon>
        <taxon>Salegentibacter</taxon>
    </lineage>
</organism>
<accession>A0A2N0U077</accession>